<accession>A0A8H6EDC3</accession>
<keyword evidence="1" id="KW-0663">Pyridoxal phosphate</keyword>
<sequence length="520" mass="58512">MDATKITCEPQPHLTLDSDLATINELLIEPLTAVTFLEIITTVTIQSNDIITFSFIKMTIRPPFGHRMRDTHFQFSSSYTPLNHGSFGAYPRPIQQAQDAFQKQCTERPSTFYVYDLPELIDQSREAVAPLLGADPKEVVLIPNATTGVNTVLRNLKWEEGDMIVYFSTIYDACEKTIESVREMLGVEVATYCQVLEFPINEESKLGEFKEFVELVKAMGTKVKLAIFDTVLTFPGVRMPWEKLVQICKELGVLSLIDGAHGIGHIDLTHLGSVSPDFFVSNCHKWLYTPRSCAVFYVPLRNQHLIRTSLPTSHGYRKISENDTLEDINNYFVSMFNFVATIDYTPYLCIPAAISFRNTICGGEASIRQYCFDLAKTGGNLCASTLNTHTLPILPGRETFFTNIKLPISFLRESNDKSHATSETTAFKPADAEKIKVWLNKTAVKEFDTYLQIGWHANVLWVRLSAQIYLELRDFEWVGEKLKGLCERVNEGEVEGTKRVDLAGVPEAQSSFICGSACDD</sequence>
<reference evidence="3 4" key="1">
    <citation type="journal article" date="2020" name="Phytopathology">
        <title>A high-quality genome resource of Botrytis fragariae, a new and rapidly spreading fungal pathogen causing strawberry gray mold in the U.S.A.</title>
        <authorList>
            <person name="Wu Y."/>
            <person name="Saski C.A."/>
            <person name="Schnabel G."/>
            <person name="Xiao S."/>
            <person name="Hu M."/>
        </authorList>
    </citation>
    <scope>NUCLEOTIDE SEQUENCE [LARGE SCALE GENOMIC DNA]</scope>
    <source>
        <strain evidence="3 4">BVB16</strain>
    </source>
</reference>
<dbReference type="InterPro" id="IPR000192">
    <property type="entry name" value="Aminotrans_V_dom"/>
</dbReference>
<evidence type="ECO:0000256" key="1">
    <source>
        <dbReference type="ARBA" id="ARBA00022898"/>
    </source>
</evidence>
<evidence type="ECO:0000313" key="3">
    <source>
        <dbReference type="EMBL" id="KAF5868066.1"/>
    </source>
</evidence>
<feature type="domain" description="Aminotransferase class V" evidence="2">
    <location>
        <begin position="119"/>
        <end position="315"/>
    </location>
</feature>
<keyword evidence="3" id="KW-0808">Transferase</keyword>
<dbReference type="PANTHER" id="PTHR43092:SF2">
    <property type="entry name" value="HERCYNYLCYSTEINE SULFOXIDE LYASE"/>
    <property type="match status" value="1"/>
</dbReference>
<name>A0A8H6EDC3_9HELO</name>
<evidence type="ECO:0000259" key="2">
    <source>
        <dbReference type="Pfam" id="PF00266"/>
    </source>
</evidence>
<evidence type="ECO:0000313" key="4">
    <source>
        <dbReference type="Proteomes" id="UP000531561"/>
    </source>
</evidence>
<dbReference type="GO" id="GO:0008483">
    <property type="term" value="F:transaminase activity"/>
    <property type="evidence" value="ECO:0007669"/>
    <property type="project" value="UniProtKB-KW"/>
</dbReference>
<dbReference type="EMBL" id="JABFCT010000026">
    <property type="protein sequence ID" value="KAF5868066.1"/>
    <property type="molecule type" value="Genomic_DNA"/>
</dbReference>
<dbReference type="InterPro" id="IPR015421">
    <property type="entry name" value="PyrdxlP-dep_Trfase_major"/>
</dbReference>
<dbReference type="InterPro" id="IPR015424">
    <property type="entry name" value="PyrdxlP-dep_Trfase"/>
</dbReference>
<keyword evidence="3" id="KW-0032">Aminotransferase</keyword>
<proteinExistence type="predicted"/>
<dbReference type="Proteomes" id="UP000531561">
    <property type="component" value="Unassembled WGS sequence"/>
</dbReference>
<dbReference type="Pfam" id="PF00266">
    <property type="entry name" value="Aminotran_5"/>
    <property type="match status" value="1"/>
</dbReference>
<keyword evidence="4" id="KW-1185">Reference proteome</keyword>
<dbReference type="GeneID" id="59261327"/>
<protein>
    <submittedName>
        <fullName evidence="3">Putative aminotransferase family protein</fullName>
    </submittedName>
</protein>
<organism evidence="3 4">
    <name type="scientific">Botrytis fragariae</name>
    <dbReference type="NCBI Taxonomy" id="1964551"/>
    <lineage>
        <taxon>Eukaryota</taxon>
        <taxon>Fungi</taxon>
        <taxon>Dikarya</taxon>
        <taxon>Ascomycota</taxon>
        <taxon>Pezizomycotina</taxon>
        <taxon>Leotiomycetes</taxon>
        <taxon>Helotiales</taxon>
        <taxon>Sclerotiniaceae</taxon>
        <taxon>Botrytis</taxon>
    </lineage>
</organism>
<dbReference type="AlphaFoldDB" id="A0A8H6EDC3"/>
<dbReference type="SUPFAM" id="SSF53383">
    <property type="entry name" value="PLP-dependent transferases"/>
    <property type="match status" value="1"/>
</dbReference>
<dbReference type="RefSeq" id="XP_037187015.1">
    <property type="nucleotide sequence ID" value="XM_037337635.1"/>
</dbReference>
<dbReference type="OrthoDB" id="5978656at2759"/>
<dbReference type="Gene3D" id="3.40.640.10">
    <property type="entry name" value="Type I PLP-dependent aspartate aminotransferase-like (Major domain)"/>
    <property type="match status" value="1"/>
</dbReference>
<comment type="caution">
    <text evidence="3">The sequence shown here is derived from an EMBL/GenBank/DDBJ whole genome shotgun (WGS) entry which is preliminary data.</text>
</comment>
<gene>
    <name evidence="3" type="ORF">Bfra_007261</name>
</gene>
<dbReference type="PANTHER" id="PTHR43092">
    <property type="entry name" value="L-CYSTEINE DESULFHYDRASE"/>
    <property type="match status" value="1"/>
</dbReference>